<protein>
    <submittedName>
        <fullName evidence="2">Uncharacterized protein</fullName>
    </submittedName>
</protein>
<name>A0A0M4MCI2_9ACTN</name>
<dbReference type="RefSeq" id="WP_053962153.1">
    <property type="nucleotide sequence ID" value="NZ_CP012390.1"/>
</dbReference>
<dbReference type="Proteomes" id="UP000068137">
    <property type="component" value="Chromosome"/>
</dbReference>
<evidence type="ECO:0000313" key="3">
    <source>
        <dbReference type="Proteomes" id="UP000068137"/>
    </source>
</evidence>
<keyword evidence="1" id="KW-0472">Membrane</keyword>
<feature type="transmembrane region" description="Helical" evidence="1">
    <location>
        <begin position="146"/>
        <end position="167"/>
    </location>
</feature>
<evidence type="ECO:0000313" key="2">
    <source>
        <dbReference type="EMBL" id="ALE19137.1"/>
    </source>
</evidence>
<dbReference type="InterPro" id="IPR043747">
    <property type="entry name" value="DUF5692"/>
</dbReference>
<feature type="transmembrane region" description="Helical" evidence="1">
    <location>
        <begin position="72"/>
        <end position="91"/>
    </location>
</feature>
<sequence length="354" mass="40319">MSGPGYPTLFLFEVGQWYDYAGLVLVVVCLAVAAWLAQRYKWFVIAFFIVIPVLLSIFWWPHSTEGTSSAGWFPMVKLYSALLGSLSLVALQYVPKLRHNKYYLLLPPLLLAVNITEAVIRDFQCFSMTGVDPTQGFWCVGGPWNIMNGIAGILNILAISGWMGIYISRKKSKAIIWGDLTVWWIIAYDLWNFAYLYNCMSGHAWYNGFGLLLGCTIPAFMKWGRGAWIQYRAYTLYLWCAFTLTWPTFWTLPIEHRPSENTTALFVVSLLALLANVALVVYHFGRIVMHRKKVWKQEVYSDTASYLQLVKETASREDQQLIAGRLGMSADVLYGADVSPVEEKEGESRENDVY</sequence>
<dbReference type="AlphaFoldDB" id="A0A0M4MCI2"/>
<dbReference type="PATRIC" id="fig|1562462.4.peg.1130"/>
<keyword evidence="1" id="KW-1133">Transmembrane helix</keyword>
<feature type="transmembrane region" description="Helical" evidence="1">
    <location>
        <begin position="20"/>
        <end position="37"/>
    </location>
</feature>
<dbReference type="STRING" id="1528099.AL705_05480"/>
<feature type="transmembrane region" description="Helical" evidence="1">
    <location>
        <begin position="103"/>
        <end position="120"/>
    </location>
</feature>
<feature type="transmembrane region" description="Helical" evidence="1">
    <location>
        <begin position="233"/>
        <end position="252"/>
    </location>
</feature>
<feature type="transmembrane region" description="Helical" evidence="1">
    <location>
        <begin position="42"/>
        <end position="60"/>
    </location>
</feature>
<dbReference type="Pfam" id="PF18948">
    <property type="entry name" value="DUF5692"/>
    <property type="match status" value="1"/>
</dbReference>
<organism evidence="2 3">
    <name type="scientific">Lawsonella clevelandensis</name>
    <dbReference type="NCBI Taxonomy" id="1528099"/>
    <lineage>
        <taxon>Bacteria</taxon>
        <taxon>Bacillati</taxon>
        <taxon>Actinomycetota</taxon>
        <taxon>Actinomycetes</taxon>
        <taxon>Mycobacteriales</taxon>
        <taxon>Lawsonellaceae</taxon>
        <taxon>Lawsonella</taxon>
    </lineage>
</organism>
<reference evidence="2 3" key="1">
    <citation type="journal article" date="2015" name="Genome Announc.">
        <title>Complete Genome Sequences for Two Strains of a Novel Fastidious, Partially Acid-Fast, Gram-Positive Corynebacterineae Bacterium, Derived from Human Clinical Samples.</title>
        <authorList>
            <person name="Nicholson A.C."/>
            <person name="Bell M."/>
            <person name="Humrighouse B.W."/>
            <person name="McQuiston J.R."/>
        </authorList>
    </citation>
    <scope>NUCLEOTIDE SEQUENCE [LARGE SCALE GENOMIC DNA]</scope>
    <source>
        <strain evidence="2 3">X1698</strain>
    </source>
</reference>
<feature type="transmembrane region" description="Helical" evidence="1">
    <location>
        <begin position="174"/>
        <end position="197"/>
    </location>
</feature>
<feature type="transmembrane region" description="Helical" evidence="1">
    <location>
        <begin position="203"/>
        <end position="221"/>
    </location>
</feature>
<gene>
    <name evidence="2" type="ORF">AL705_05480</name>
</gene>
<proteinExistence type="predicted"/>
<evidence type="ECO:0000256" key="1">
    <source>
        <dbReference type="SAM" id="Phobius"/>
    </source>
</evidence>
<feature type="transmembrane region" description="Helical" evidence="1">
    <location>
        <begin position="264"/>
        <end position="284"/>
    </location>
</feature>
<keyword evidence="1" id="KW-0812">Transmembrane</keyword>
<accession>A0A0M4MCI2</accession>
<dbReference type="KEGG" id="cbq:AL705_05480"/>
<dbReference type="EMBL" id="CP012390">
    <property type="protein sequence ID" value="ALE19137.1"/>
    <property type="molecule type" value="Genomic_DNA"/>
</dbReference>
<dbReference type="OrthoDB" id="7054801at2"/>